<gene>
    <name evidence="1" type="ORF">AVDCRST_MAG92-644</name>
</gene>
<dbReference type="PANTHER" id="PTHR48098">
    <property type="entry name" value="ENTEROCHELIN ESTERASE-RELATED"/>
    <property type="match status" value="1"/>
</dbReference>
<reference evidence="1" key="1">
    <citation type="submission" date="2020-02" db="EMBL/GenBank/DDBJ databases">
        <authorList>
            <person name="Meier V. D."/>
        </authorList>
    </citation>
    <scope>NUCLEOTIDE SEQUENCE</scope>
    <source>
        <strain evidence="1">AVDCRST_MAG92</strain>
    </source>
</reference>
<dbReference type="Gene3D" id="3.40.50.1820">
    <property type="entry name" value="alpha/beta hydrolase"/>
    <property type="match status" value="1"/>
</dbReference>
<dbReference type="InterPro" id="IPR029058">
    <property type="entry name" value="AB_hydrolase_fold"/>
</dbReference>
<protein>
    <submittedName>
        <fullName evidence="1">Endo-1,4-beta-xylanase Z</fullName>
    </submittedName>
</protein>
<dbReference type="EMBL" id="CADCTM010000090">
    <property type="protein sequence ID" value="CAA9222217.1"/>
    <property type="molecule type" value="Genomic_DNA"/>
</dbReference>
<name>A0A6J4HFM9_9CYAN</name>
<keyword evidence="1" id="KW-0378">Hydrolase</keyword>
<dbReference type="GO" id="GO:0045493">
    <property type="term" value="P:xylan catabolic process"/>
    <property type="evidence" value="ECO:0007669"/>
    <property type="project" value="UniProtKB-KW"/>
</dbReference>
<organism evidence="1">
    <name type="scientific">uncultured Coleofasciculus sp</name>
    <dbReference type="NCBI Taxonomy" id="1267456"/>
    <lineage>
        <taxon>Bacteria</taxon>
        <taxon>Bacillati</taxon>
        <taxon>Cyanobacteriota</taxon>
        <taxon>Cyanophyceae</taxon>
        <taxon>Coleofasciculales</taxon>
        <taxon>Coleofasciculaceae</taxon>
        <taxon>Coleofasciculus</taxon>
        <taxon>environmental samples</taxon>
    </lineage>
</organism>
<dbReference type="InterPro" id="IPR000801">
    <property type="entry name" value="Esterase-like"/>
</dbReference>
<dbReference type="AlphaFoldDB" id="A0A6J4HFM9"/>
<accession>A0A6J4HFM9</accession>
<proteinExistence type="predicted"/>
<dbReference type="PANTHER" id="PTHR48098:SF1">
    <property type="entry name" value="DIACYLGLYCEROL ACYLTRANSFERASE_MYCOLYLTRANSFERASE AG85A"/>
    <property type="match status" value="1"/>
</dbReference>
<keyword evidence="1" id="KW-0326">Glycosidase</keyword>
<dbReference type="GO" id="GO:0016798">
    <property type="term" value="F:hydrolase activity, acting on glycosyl bonds"/>
    <property type="evidence" value="ECO:0007669"/>
    <property type="project" value="UniProtKB-KW"/>
</dbReference>
<dbReference type="SUPFAM" id="SSF53474">
    <property type="entry name" value="alpha/beta-Hydrolases"/>
    <property type="match status" value="1"/>
</dbReference>
<dbReference type="Pfam" id="PF00756">
    <property type="entry name" value="Esterase"/>
    <property type="match status" value="1"/>
</dbReference>
<evidence type="ECO:0000313" key="1">
    <source>
        <dbReference type="EMBL" id="CAA9222217.1"/>
    </source>
</evidence>
<keyword evidence="1" id="KW-0858">Xylan degradation</keyword>
<keyword evidence="1" id="KW-0624">Polysaccharide degradation</keyword>
<sequence length="372" mass="41338">MIQESRTTEDYSARKINLSWVVLATAHPVALGRNSGLGREEQVMTYKQVGIIGAALITLTGLACKPAISTTVSQSNSEQQEPIISSSSATSKLYSEQSNSQLKVLQLKQTSDTVAEVSLNYKLETFNSRVMGGKRTYGVVLPPGYEENPTQRYPVIFLLHGGHGTPTSWFEKEKGSAVTTLQKLYATDTLPPSIIITPDGYDQRGTTGLRDPEYIDGPNGKIATHIGNELVKVVQSRYRTLPAPNYWAIGGLSSGGWGAINIGLHNTNNFSILFSHSGYFRDKSGSRNSPIDLVRTLSPQKRQNLRIYLDAGKSDSFSLNQNRQFSTTLKQLKIATVMREFPGEHSWRYWRQHLTDSLTFVSEQFVWAPEEK</sequence>
<dbReference type="InterPro" id="IPR050583">
    <property type="entry name" value="Mycobacterial_A85_antigen"/>
</dbReference>
<keyword evidence="1" id="KW-0119">Carbohydrate metabolism</keyword>
<dbReference type="GO" id="GO:0016747">
    <property type="term" value="F:acyltransferase activity, transferring groups other than amino-acyl groups"/>
    <property type="evidence" value="ECO:0007669"/>
    <property type="project" value="TreeGrafter"/>
</dbReference>